<dbReference type="OrthoDB" id="5368863at2759"/>
<dbReference type="Pfam" id="PF05181">
    <property type="entry name" value="XPA_C"/>
    <property type="match status" value="1"/>
</dbReference>
<evidence type="ECO:0000256" key="1">
    <source>
        <dbReference type="ARBA" id="ARBA00004123"/>
    </source>
</evidence>
<comment type="caution">
    <text evidence="6">The sequence shown here is derived from an EMBL/GenBank/DDBJ whole genome shotgun (WGS) entry which is preliminary data.</text>
</comment>
<name>A0A1B7TG45_9ASCO</name>
<feature type="region of interest" description="Disordered" evidence="4">
    <location>
        <begin position="52"/>
        <end position="87"/>
    </location>
</feature>
<reference evidence="7" key="1">
    <citation type="journal article" date="2016" name="Proc. Natl. Acad. Sci. U.S.A.">
        <title>Comparative genomics of biotechnologically important yeasts.</title>
        <authorList>
            <person name="Riley R."/>
            <person name="Haridas S."/>
            <person name="Wolfe K.H."/>
            <person name="Lopes M.R."/>
            <person name="Hittinger C.T."/>
            <person name="Goeker M."/>
            <person name="Salamov A.A."/>
            <person name="Wisecaver J.H."/>
            <person name="Long T.M."/>
            <person name="Calvey C.H."/>
            <person name="Aerts A.L."/>
            <person name="Barry K.W."/>
            <person name="Choi C."/>
            <person name="Clum A."/>
            <person name="Coughlan A.Y."/>
            <person name="Deshpande S."/>
            <person name="Douglass A.P."/>
            <person name="Hanson S.J."/>
            <person name="Klenk H.-P."/>
            <person name="LaButti K.M."/>
            <person name="Lapidus A."/>
            <person name="Lindquist E.A."/>
            <person name="Lipzen A.M."/>
            <person name="Meier-Kolthoff J.P."/>
            <person name="Ohm R.A."/>
            <person name="Otillar R.P."/>
            <person name="Pangilinan J.L."/>
            <person name="Peng Y."/>
            <person name="Rokas A."/>
            <person name="Rosa C.A."/>
            <person name="Scheuner C."/>
            <person name="Sibirny A.A."/>
            <person name="Slot J.C."/>
            <person name="Stielow J.B."/>
            <person name="Sun H."/>
            <person name="Kurtzman C.P."/>
            <person name="Blackwell M."/>
            <person name="Grigoriev I.V."/>
            <person name="Jeffries T.W."/>
        </authorList>
    </citation>
    <scope>NUCLEOTIDE SEQUENCE [LARGE SCALE GENOMIC DNA]</scope>
    <source>
        <strain evidence="7">NRRL Y-1626</strain>
    </source>
</reference>
<dbReference type="GO" id="GO:1901255">
    <property type="term" value="P:nucleotide-excision repair involved in interstrand cross-link repair"/>
    <property type="evidence" value="ECO:0007669"/>
    <property type="project" value="TreeGrafter"/>
</dbReference>
<organism evidence="6 7">
    <name type="scientific">Hanseniaspora valbyensis NRRL Y-1626</name>
    <dbReference type="NCBI Taxonomy" id="766949"/>
    <lineage>
        <taxon>Eukaryota</taxon>
        <taxon>Fungi</taxon>
        <taxon>Dikarya</taxon>
        <taxon>Ascomycota</taxon>
        <taxon>Saccharomycotina</taxon>
        <taxon>Saccharomycetes</taxon>
        <taxon>Saccharomycodales</taxon>
        <taxon>Saccharomycodaceae</taxon>
        <taxon>Hanseniaspora</taxon>
    </lineage>
</organism>
<dbReference type="GO" id="GO:0000715">
    <property type="term" value="P:nucleotide-excision repair, DNA damage recognition"/>
    <property type="evidence" value="ECO:0007669"/>
    <property type="project" value="TreeGrafter"/>
</dbReference>
<evidence type="ECO:0000259" key="5">
    <source>
        <dbReference type="Pfam" id="PF05181"/>
    </source>
</evidence>
<evidence type="ECO:0000313" key="6">
    <source>
        <dbReference type="EMBL" id="OBA27694.1"/>
    </source>
</evidence>
<dbReference type="Gene3D" id="3.90.530.10">
    <property type="entry name" value="XPA C-terminal domain"/>
    <property type="match status" value="1"/>
</dbReference>
<dbReference type="GO" id="GO:0070914">
    <property type="term" value="P:UV-damage excision repair"/>
    <property type="evidence" value="ECO:0007669"/>
    <property type="project" value="TreeGrafter"/>
</dbReference>
<dbReference type="PROSITE" id="PS00753">
    <property type="entry name" value="XPA_2"/>
    <property type="match status" value="1"/>
</dbReference>
<evidence type="ECO:0000256" key="2">
    <source>
        <dbReference type="ARBA" id="ARBA00022833"/>
    </source>
</evidence>
<dbReference type="GO" id="GO:0000110">
    <property type="term" value="C:nucleotide-excision repair factor 1 complex"/>
    <property type="evidence" value="ECO:0007669"/>
    <property type="project" value="TreeGrafter"/>
</dbReference>
<feature type="domain" description="XPA C-terminal" evidence="5">
    <location>
        <begin position="239"/>
        <end position="289"/>
    </location>
</feature>
<gene>
    <name evidence="6" type="ORF">HANVADRAFT_55564</name>
</gene>
<dbReference type="Proteomes" id="UP000092321">
    <property type="component" value="Unassembled WGS sequence"/>
</dbReference>
<dbReference type="InterPro" id="IPR022656">
    <property type="entry name" value="XPA_C"/>
</dbReference>
<accession>A0A1B7TG45</accession>
<dbReference type="PANTHER" id="PTHR10142">
    <property type="entry name" value="DNA REPAIR PROTEIN COMPLEMENTING XP-A CELLS"/>
    <property type="match status" value="1"/>
</dbReference>
<dbReference type="InterPro" id="IPR000465">
    <property type="entry name" value="XPA/RAD14"/>
</dbReference>
<evidence type="ECO:0000313" key="7">
    <source>
        <dbReference type="Proteomes" id="UP000092321"/>
    </source>
</evidence>
<evidence type="ECO:0000256" key="4">
    <source>
        <dbReference type="SAM" id="MobiDB-lite"/>
    </source>
</evidence>
<dbReference type="SUPFAM" id="SSF46955">
    <property type="entry name" value="Putative DNA-binding domain"/>
    <property type="match status" value="1"/>
</dbReference>
<proteinExistence type="predicted"/>
<protein>
    <submittedName>
        <fullName evidence="6">DNA repair protein</fullName>
    </submittedName>
</protein>
<sequence>MGVSEEQKIAIENNRSKLLERLKSNGVKTNGSLLNTTVKKSNLNSNNTAVLTKNQNTIKDNRISKPYTSGTNNFFPENSKRDASSQHQVPLKAMIRKFDYIDYDLSQMTDSNGGFIDSSMYPSNSDSLRNKNLGGLSSGQPQAGMTFTEWRIAKANQMDRVGMGHLYQMDENKEQPEINFDLAVRKEYIMDDSNLNVLAPLSELPTCESCHKSIEFDSQLLAHFDRKACRKCVSLKPEKYSLLTKTECKQDYLLTDPELEDRKLFHRMEKQNPHSGTFSRMILFLRDEVEQYAFKKWGSQDKLDSEWARREERKIIIKEKKYQKQLKEMRKKTRAQEFTKKLQLQKFGGIDSSKDKPFNCSNTLFLFSTAGVFLGTTGSGETYLGGDTFLIFGTGCW</sequence>
<dbReference type="GO" id="GO:0006284">
    <property type="term" value="P:base-excision repair"/>
    <property type="evidence" value="ECO:0007669"/>
    <property type="project" value="TreeGrafter"/>
</dbReference>
<dbReference type="EMBL" id="LXPE01000007">
    <property type="protein sequence ID" value="OBA27694.1"/>
    <property type="molecule type" value="Genomic_DNA"/>
</dbReference>
<keyword evidence="7" id="KW-1185">Reference proteome</keyword>
<dbReference type="PANTHER" id="PTHR10142:SF0">
    <property type="entry name" value="DNA REPAIR PROTEIN COMPLEMENTING XP-A CELLS"/>
    <property type="match status" value="1"/>
</dbReference>
<dbReference type="InterPro" id="IPR009061">
    <property type="entry name" value="DNA-bd_dom_put_sf"/>
</dbReference>
<keyword evidence="2" id="KW-0862">Zinc</keyword>
<dbReference type="AlphaFoldDB" id="A0A1B7TG45"/>
<keyword evidence="3" id="KW-0539">Nucleus</keyword>
<feature type="compositionally biased region" description="Polar residues" evidence="4">
    <location>
        <begin position="66"/>
        <end position="76"/>
    </location>
</feature>
<evidence type="ECO:0000256" key="3">
    <source>
        <dbReference type="ARBA" id="ARBA00023242"/>
    </source>
</evidence>
<dbReference type="NCBIfam" id="TIGR00598">
    <property type="entry name" value="rad14"/>
    <property type="match status" value="1"/>
</dbReference>
<dbReference type="GO" id="GO:0003684">
    <property type="term" value="F:damaged DNA binding"/>
    <property type="evidence" value="ECO:0007669"/>
    <property type="project" value="InterPro"/>
</dbReference>
<dbReference type="InterPro" id="IPR037129">
    <property type="entry name" value="XPA_sf"/>
</dbReference>
<comment type="subcellular location">
    <subcellularLocation>
        <location evidence="1">Nucleus</location>
    </subcellularLocation>
</comment>
<dbReference type="InterPro" id="IPR022658">
    <property type="entry name" value="XPA_CS"/>
</dbReference>